<keyword evidence="2" id="KW-0812">Transmembrane</keyword>
<dbReference type="AlphaFoldDB" id="A0A2I1EH89"/>
<evidence type="ECO:0000256" key="2">
    <source>
        <dbReference type="SAM" id="Phobius"/>
    </source>
</evidence>
<feature type="transmembrane region" description="Helical" evidence="2">
    <location>
        <begin position="52"/>
        <end position="70"/>
    </location>
</feature>
<dbReference type="OrthoDB" id="2388871at2759"/>
<gene>
    <name evidence="3" type="ORF">RhiirA5_415382</name>
</gene>
<dbReference type="VEuPathDB" id="FungiDB:FUN_004615"/>
<dbReference type="VEuPathDB" id="FungiDB:RhiirFUN_006771"/>
<protein>
    <submittedName>
        <fullName evidence="3">Uncharacterized protein</fullName>
    </submittedName>
</protein>
<keyword evidence="2" id="KW-0472">Membrane</keyword>
<accession>A0A2I1EH89</accession>
<sequence length="241" mass="28384">MMITGVIILGIFQVIYLILCIILFKIKSWKWISDPINQLDDKLKKVHNIHQFEKALSLMTISFLGIWIFLTEVIDSLSINYYFYKLLPLIYFPTTIILIISTSIVLVAIEKESVSLLILFYIASFLGLGIIALRFIENFHFPLYYALTKERIIFGILAAISLIIFNINTILCQKNFNKKFYLLNYEIEMPKEFDYDYDPKQDDESESSKSESEEESLIIKCKKYVKKKYHQYKNDISNFLE</sequence>
<reference evidence="3 4" key="2">
    <citation type="submission" date="2017-09" db="EMBL/GenBank/DDBJ databases">
        <title>Extensive intraspecific genome diversity in a model arbuscular mycorrhizal fungus.</title>
        <authorList>
            <person name="Chen E.C."/>
            <person name="Morin E."/>
            <person name="Beaudet D."/>
            <person name="Noel J."/>
            <person name="Ndikumana S."/>
            <person name="Charron P."/>
            <person name="St-Onge C."/>
            <person name="Giorgi J."/>
            <person name="Grigoriev I.V."/>
            <person name="Roux C."/>
            <person name="Martin F.M."/>
            <person name="Corradi N."/>
        </authorList>
    </citation>
    <scope>NUCLEOTIDE SEQUENCE [LARGE SCALE GENOMIC DNA]</scope>
    <source>
        <strain evidence="3 4">A5</strain>
    </source>
</reference>
<organism evidence="3 4">
    <name type="scientific">Rhizophagus irregularis</name>
    <dbReference type="NCBI Taxonomy" id="588596"/>
    <lineage>
        <taxon>Eukaryota</taxon>
        <taxon>Fungi</taxon>
        <taxon>Fungi incertae sedis</taxon>
        <taxon>Mucoromycota</taxon>
        <taxon>Glomeromycotina</taxon>
        <taxon>Glomeromycetes</taxon>
        <taxon>Glomerales</taxon>
        <taxon>Glomeraceae</taxon>
        <taxon>Rhizophagus</taxon>
    </lineage>
</organism>
<dbReference type="EMBL" id="LLXJ01000441">
    <property type="protein sequence ID" value="PKC09644.1"/>
    <property type="molecule type" value="Genomic_DNA"/>
</dbReference>
<proteinExistence type="predicted"/>
<name>A0A2I1EH89_9GLOM</name>
<feature type="region of interest" description="Disordered" evidence="1">
    <location>
        <begin position="196"/>
        <end position="216"/>
    </location>
</feature>
<feature type="transmembrane region" description="Helical" evidence="2">
    <location>
        <begin position="152"/>
        <end position="171"/>
    </location>
</feature>
<comment type="caution">
    <text evidence="3">The sequence shown here is derived from an EMBL/GenBank/DDBJ whole genome shotgun (WGS) entry which is preliminary data.</text>
</comment>
<evidence type="ECO:0000256" key="1">
    <source>
        <dbReference type="SAM" id="MobiDB-lite"/>
    </source>
</evidence>
<feature type="transmembrane region" description="Helical" evidence="2">
    <location>
        <begin position="90"/>
        <end position="109"/>
    </location>
</feature>
<dbReference type="Proteomes" id="UP000232722">
    <property type="component" value="Unassembled WGS sequence"/>
</dbReference>
<feature type="transmembrane region" description="Helical" evidence="2">
    <location>
        <begin position="6"/>
        <end position="24"/>
    </location>
</feature>
<reference evidence="3 4" key="1">
    <citation type="submission" date="2016-04" db="EMBL/GenBank/DDBJ databases">
        <title>Genome analyses suggest a sexual origin of heterokaryosis in a supposedly ancient asexual fungus.</title>
        <authorList>
            <person name="Ropars J."/>
            <person name="Sedzielewska K."/>
            <person name="Noel J."/>
            <person name="Charron P."/>
            <person name="Farinelli L."/>
            <person name="Marton T."/>
            <person name="Kruger M."/>
            <person name="Pelin A."/>
            <person name="Brachmann A."/>
            <person name="Corradi N."/>
        </authorList>
    </citation>
    <scope>NUCLEOTIDE SEQUENCE [LARGE SCALE GENOMIC DNA]</scope>
    <source>
        <strain evidence="3 4">A5</strain>
    </source>
</reference>
<evidence type="ECO:0000313" key="3">
    <source>
        <dbReference type="EMBL" id="PKC09644.1"/>
    </source>
</evidence>
<feature type="compositionally biased region" description="Basic and acidic residues" evidence="1">
    <location>
        <begin position="196"/>
        <end position="211"/>
    </location>
</feature>
<keyword evidence="2" id="KW-1133">Transmembrane helix</keyword>
<evidence type="ECO:0000313" key="4">
    <source>
        <dbReference type="Proteomes" id="UP000232722"/>
    </source>
</evidence>
<feature type="transmembrane region" description="Helical" evidence="2">
    <location>
        <begin position="116"/>
        <end position="136"/>
    </location>
</feature>
<dbReference type="VEuPathDB" id="FungiDB:RhiirA1_460303"/>